<dbReference type="Proteomes" id="UP000076929">
    <property type="component" value="Chromosome"/>
</dbReference>
<keyword evidence="2" id="KW-1185">Reference proteome</keyword>
<proteinExistence type="predicted"/>
<dbReference type="AlphaFoldDB" id="A0A172QTJ6"/>
<dbReference type="RefSeq" id="WP_066565658.1">
    <property type="nucleotide sequence ID" value="NZ_CP015622.1"/>
</dbReference>
<name>A0A172QTJ6_9CORY</name>
<protein>
    <recommendedName>
        <fullName evidence="3">Antitoxin HicB</fullName>
    </recommendedName>
</protein>
<dbReference type="SUPFAM" id="SSF47598">
    <property type="entry name" value="Ribbon-helix-helix"/>
    <property type="match status" value="1"/>
</dbReference>
<gene>
    <name evidence="1" type="ORF">ccrud_07205</name>
</gene>
<dbReference type="OrthoDB" id="5297106at2"/>
<evidence type="ECO:0000313" key="1">
    <source>
        <dbReference type="EMBL" id="ANE04013.1"/>
    </source>
</evidence>
<dbReference type="InterPro" id="IPR035069">
    <property type="entry name" value="TTHA1013/TTHA0281-like"/>
</dbReference>
<dbReference type="Pfam" id="PF05534">
    <property type="entry name" value="HicB"/>
    <property type="match status" value="1"/>
</dbReference>
<evidence type="ECO:0008006" key="3">
    <source>
        <dbReference type="Google" id="ProtNLM"/>
    </source>
</evidence>
<dbReference type="SUPFAM" id="SSF143100">
    <property type="entry name" value="TTHA1013/TTHA0281-like"/>
    <property type="match status" value="1"/>
</dbReference>
<accession>A0A172QTJ6</accession>
<dbReference type="InterPro" id="IPR010985">
    <property type="entry name" value="Ribbon_hlx_hlx"/>
</dbReference>
<dbReference type="Gene3D" id="3.30.160.250">
    <property type="match status" value="1"/>
</dbReference>
<evidence type="ECO:0000313" key="2">
    <source>
        <dbReference type="Proteomes" id="UP000076929"/>
    </source>
</evidence>
<dbReference type="EMBL" id="CP015622">
    <property type="protein sequence ID" value="ANE04013.1"/>
    <property type="molecule type" value="Genomic_DNA"/>
</dbReference>
<reference evidence="1 2" key="1">
    <citation type="submission" date="2016-05" db="EMBL/GenBank/DDBJ databases">
        <title>Complete genome sequence of Corynebacterium crudilactis, a new Corynebacterium species isolated from raw cow's milk.</title>
        <authorList>
            <person name="Christian R."/>
            <person name="Zimmermann J."/>
            <person name="Lipski A."/>
            <person name="Kalinowski J."/>
        </authorList>
    </citation>
    <scope>NUCLEOTIDE SEQUENCE [LARGE SCALE GENOMIC DNA]</scope>
    <source>
        <strain evidence="1 2">JZ16</strain>
    </source>
</reference>
<dbReference type="InterPro" id="IPR008651">
    <property type="entry name" value="Uncharacterised_HicB"/>
</dbReference>
<dbReference type="STRING" id="1652495.ccrud_07205"/>
<dbReference type="GO" id="GO:0006355">
    <property type="term" value="P:regulation of DNA-templated transcription"/>
    <property type="evidence" value="ECO:0007669"/>
    <property type="project" value="InterPro"/>
</dbReference>
<dbReference type="KEGG" id="ccjz:ccrud_07205"/>
<organism evidence="1 2">
    <name type="scientific">Corynebacterium crudilactis</name>
    <dbReference type="NCBI Taxonomy" id="1652495"/>
    <lineage>
        <taxon>Bacteria</taxon>
        <taxon>Bacillati</taxon>
        <taxon>Actinomycetota</taxon>
        <taxon>Actinomycetes</taxon>
        <taxon>Mycobacteriales</taxon>
        <taxon>Corynebacteriaceae</taxon>
        <taxon>Corynebacterium</taxon>
    </lineage>
</organism>
<sequence length="108" mass="12170">MNSEKYTYQVSWSEEDHEYVATVLEFPSLSWLASTRQEAENGLVSLVSEILEDMVESGENVPTPLGERSYSGKFNVRTSRSLHRKLVMEAQAEGVSLNTWINQKLASA</sequence>